<dbReference type="Proteomes" id="UP000198034">
    <property type="component" value="Unassembled WGS sequence"/>
</dbReference>
<sequence>MKNLKFYFLSVLTFLSICSGYSQNESYIKEYGEIADKLSFEFGIPRSIILSIAIVESGYGNSKVAKKLNNHFGIKGKNQVTWSSFKQYSSVEDSFRDFCLKMASKKFYMNLKGSDDYLLWLKKISLTGYSTKPTLWRNKIKKTILKHNLH</sequence>
<dbReference type="EMBL" id="MTCY01000085">
    <property type="protein sequence ID" value="OWP74220.1"/>
    <property type="molecule type" value="Genomic_DNA"/>
</dbReference>
<feature type="domain" description="Mannosyl-glycoprotein endo-beta-N-acetylglucosamidase-like" evidence="2">
    <location>
        <begin position="33"/>
        <end position="149"/>
    </location>
</feature>
<dbReference type="InterPro" id="IPR002901">
    <property type="entry name" value="MGlyc_endo_b_GlcNAc-like_dom"/>
</dbReference>
<organism evidence="3 4">
    <name type="scientific">Flavobacterium columnare</name>
    <dbReference type="NCBI Taxonomy" id="996"/>
    <lineage>
        <taxon>Bacteria</taxon>
        <taxon>Pseudomonadati</taxon>
        <taxon>Bacteroidota</taxon>
        <taxon>Flavobacteriia</taxon>
        <taxon>Flavobacteriales</taxon>
        <taxon>Flavobacteriaceae</taxon>
        <taxon>Flavobacterium</taxon>
    </lineage>
</organism>
<dbReference type="InterPro" id="IPR023346">
    <property type="entry name" value="Lysozyme-like_dom_sf"/>
</dbReference>
<dbReference type="PANTHER" id="PTHR33308:SF9">
    <property type="entry name" value="PEPTIDOGLYCAN HYDROLASE FLGJ"/>
    <property type="match status" value="1"/>
</dbReference>
<evidence type="ECO:0000259" key="2">
    <source>
        <dbReference type="Pfam" id="PF01832"/>
    </source>
</evidence>
<comment type="caution">
    <text evidence="3">The sequence shown here is derived from an EMBL/GenBank/DDBJ whole genome shotgun (WGS) entry which is preliminary data.</text>
</comment>
<dbReference type="GO" id="GO:0004040">
    <property type="term" value="F:amidase activity"/>
    <property type="evidence" value="ECO:0007669"/>
    <property type="project" value="InterPro"/>
</dbReference>
<evidence type="ECO:0000256" key="1">
    <source>
        <dbReference type="ARBA" id="ARBA00022801"/>
    </source>
</evidence>
<evidence type="ECO:0000313" key="3">
    <source>
        <dbReference type="EMBL" id="OWP74220.1"/>
    </source>
</evidence>
<dbReference type="PANTHER" id="PTHR33308">
    <property type="entry name" value="PEPTIDOGLYCAN HYDROLASE FLGJ"/>
    <property type="match status" value="1"/>
</dbReference>
<evidence type="ECO:0000313" key="4">
    <source>
        <dbReference type="Proteomes" id="UP000198034"/>
    </source>
</evidence>
<dbReference type="InterPro" id="IPR051056">
    <property type="entry name" value="Glycosyl_Hydrolase_73"/>
</dbReference>
<gene>
    <name evidence="3" type="ORF">BWK62_14785</name>
</gene>
<dbReference type="AlphaFoldDB" id="A0A246G783"/>
<dbReference type="Pfam" id="PF01832">
    <property type="entry name" value="Glucosaminidase"/>
    <property type="match status" value="1"/>
</dbReference>
<dbReference type="OrthoDB" id="1371721at2"/>
<keyword evidence="1" id="KW-0378">Hydrolase</keyword>
<dbReference type="SUPFAM" id="SSF53955">
    <property type="entry name" value="Lysozyme-like"/>
    <property type="match status" value="1"/>
</dbReference>
<accession>A0A246G783</accession>
<name>A0A246G783_9FLAO</name>
<dbReference type="Gene3D" id="1.10.530.10">
    <property type="match status" value="1"/>
</dbReference>
<reference evidence="3 4" key="1">
    <citation type="journal article" date="2017" name="Infect. Genet. Evol.">
        <title>Comparative genome analysis of fish pathogen Flavobacterium columnare reveals extensive sequence diversity within the species.</title>
        <authorList>
            <person name="Kayansamruaj P."/>
            <person name="Dong H.T."/>
            <person name="Hirono I."/>
            <person name="Kondo H."/>
            <person name="Senapin S."/>
            <person name="Rodkhum C."/>
        </authorList>
    </citation>
    <scope>NUCLEOTIDE SEQUENCE [LARGE SCALE GENOMIC DNA]</scope>
    <source>
        <strain evidence="3 4">1214</strain>
    </source>
</reference>
<protein>
    <submittedName>
        <fullName evidence="3">Muramidase</fullName>
    </submittedName>
</protein>
<proteinExistence type="predicted"/>